<dbReference type="AlphaFoldDB" id="A0A0R1TX80"/>
<evidence type="ECO:0000313" key="2">
    <source>
        <dbReference type="EMBL" id="KRL85741.1"/>
    </source>
</evidence>
<feature type="domain" description="DUF2087" evidence="1">
    <location>
        <begin position="15"/>
        <end position="84"/>
    </location>
</feature>
<dbReference type="Pfam" id="PF09860">
    <property type="entry name" value="DUF2087"/>
    <property type="match status" value="1"/>
</dbReference>
<accession>A0A0R1TX80</accession>
<reference evidence="2 3" key="1">
    <citation type="journal article" date="2015" name="Genome Announc.">
        <title>Expanding the biotechnology potential of lactobacilli through comparative genomics of 213 strains and associated genera.</title>
        <authorList>
            <person name="Sun Z."/>
            <person name="Harris H.M."/>
            <person name="McCann A."/>
            <person name="Guo C."/>
            <person name="Argimon S."/>
            <person name="Zhang W."/>
            <person name="Yang X."/>
            <person name="Jeffery I.B."/>
            <person name="Cooney J.C."/>
            <person name="Kagawa T.F."/>
            <person name="Liu W."/>
            <person name="Song Y."/>
            <person name="Salvetti E."/>
            <person name="Wrobel A."/>
            <person name="Rasinkangas P."/>
            <person name="Parkhill J."/>
            <person name="Rea M.C."/>
            <person name="O'Sullivan O."/>
            <person name="Ritari J."/>
            <person name="Douillard F.P."/>
            <person name="Paul Ross R."/>
            <person name="Yang R."/>
            <person name="Briner A.E."/>
            <person name="Felis G.E."/>
            <person name="de Vos W.M."/>
            <person name="Barrangou R."/>
            <person name="Klaenhammer T.R."/>
            <person name="Caufield P.W."/>
            <person name="Cui Y."/>
            <person name="Zhang H."/>
            <person name="O'Toole P.W."/>
        </authorList>
    </citation>
    <scope>NUCLEOTIDE SEQUENCE [LARGE SCALE GENOMIC DNA]</scope>
    <source>
        <strain evidence="2 3">DSM 15945</strain>
    </source>
</reference>
<keyword evidence="3" id="KW-1185">Reference proteome</keyword>
<evidence type="ECO:0000259" key="1">
    <source>
        <dbReference type="Pfam" id="PF09860"/>
    </source>
</evidence>
<name>A0A0R1TX80_9LACO</name>
<dbReference type="PATRIC" id="fig|1423783.4.peg.1169"/>
<protein>
    <recommendedName>
        <fullName evidence="1">DUF2087 domain-containing protein</fullName>
    </recommendedName>
</protein>
<organism evidence="2 3">
    <name type="scientific">Lacticaseibacillus pantheris DSM 15945 = JCM 12539 = NBRC 106106</name>
    <dbReference type="NCBI Taxonomy" id="1423783"/>
    <lineage>
        <taxon>Bacteria</taxon>
        <taxon>Bacillati</taxon>
        <taxon>Bacillota</taxon>
        <taxon>Bacilli</taxon>
        <taxon>Lactobacillales</taxon>
        <taxon>Lactobacillaceae</taxon>
        <taxon>Lacticaseibacillus</taxon>
    </lineage>
</organism>
<sequence length="90" mass="10360">MNDEIVQHYLDNDGRLTLLPKKRSRRLAVLAWLAEQLPDGELDEVSVNAAIQTHISFPDYVTARRDMVDAGYVTRTSNGRTYRRVIELDE</sequence>
<dbReference type="InterPro" id="IPR018656">
    <property type="entry name" value="DUF2087"/>
</dbReference>
<dbReference type="EMBL" id="AZFJ01000049">
    <property type="protein sequence ID" value="KRL85741.1"/>
    <property type="molecule type" value="Genomic_DNA"/>
</dbReference>
<proteinExistence type="predicted"/>
<dbReference type="OrthoDB" id="9789954at2"/>
<dbReference type="Proteomes" id="UP000051922">
    <property type="component" value="Unassembled WGS sequence"/>
</dbReference>
<comment type="caution">
    <text evidence="2">The sequence shown here is derived from an EMBL/GenBank/DDBJ whole genome shotgun (WGS) entry which is preliminary data.</text>
</comment>
<dbReference type="RefSeq" id="WP_054650557.1">
    <property type="nucleotide sequence ID" value="NZ_AZFJ01000049.1"/>
</dbReference>
<evidence type="ECO:0000313" key="3">
    <source>
        <dbReference type="Proteomes" id="UP000051922"/>
    </source>
</evidence>
<gene>
    <name evidence="2" type="ORF">FC50_GL001129</name>
</gene>
<dbReference type="STRING" id="1423783.FC50_GL001129"/>